<protein>
    <submittedName>
        <fullName evidence="2">Uncharacterized protein</fullName>
    </submittedName>
</protein>
<feature type="region of interest" description="Disordered" evidence="1">
    <location>
        <begin position="1"/>
        <end position="114"/>
    </location>
</feature>
<organism evidence="2 3">
    <name type="scientific">Punica granatum</name>
    <name type="common">Pomegranate</name>
    <dbReference type="NCBI Taxonomy" id="22663"/>
    <lineage>
        <taxon>Eukaryota</taxon>
        <taxon>Viridiplantae</taxon>
        <taxon>Streptophyta</taxon>
        <taxon>Embryophyta</taxon>
        <taxon>Tracheophyta</taxon>
        <taxon>Spermatophyta</taxon>
        <taxon>Magnoliopsida</taxon>
        <taxon>eudicotyledons</taxon>
        <taxon>Gunneridae</taxon>
        <taxon>Pentapetalae</taxon>
        <taxon>rosids</taxon>
        <taxon>malvids</taxon>
        <taxon>Myrtales</taxon>
        <taxon>Lythraceae</taxon>
        <taxon>Punica</taxon>
    </lineage>
</organism>
<dbReference type="EMBL" id="MTKT01005815">
    <property type="protein sequence ID" value="OWM64211.1"/>
    <property type="molecule type" value="Genomic_DNA"/>
</dbReference>
<evidence type="ECO:0000256" key="1">
    <source>
        <dbReference type="SAM" id="MobiDB-lite"/>
    </source>
</evidence>
<dbReference type="Proteomes" id="UP000197138">
    <property type="component" value="Unassembled WGS sequence"/>
</dbReference>
<comment type="caution">
    <text evidence="2">The sequence shown here is derived from an EMBL/GenBank/DDBJ whole genome shotgun (WGS) entry which is preliminary data.</text>
</comment>
<evidence type="ECO:0000313" key="3">
    <source>
        <dbReference type="Proteomes" id="UP000197138"/>
    </source>
</evidence>
<proteinExistence type="predicted"/>
<name>A0A218VW25_PUNGR</name>
<reference evidence="3" key="1">
    <citation type="journal article" date="2017" name="Plant J.">
        <title>The pomegranate (Punica granatum L.) genome and the genomics of punicalagin biosynthesis.</title>
        <authorList>
            <person name="Qin G."/>
            <person name="Xu C."/>
            <person name="Ming R."/>
            <person name="Tang H."/>
            <person name="Guyot R."/>
            <person name="Kramer E.M."/>
            <person name="Hu Y."/>
            <person name="Yi X."/>
            <person name="Qi Y."/>
            <person name="Xu X."/>
            <person name="Gao Z."/>
            <person name="Pan H."/>
            <person name="Jian J."/>
            <person name="Tian Y."/>
            <person name="Yue Z."/>
            <person name="Xu Y."/>
        </authorList>
    </citation>
    <scope>NUCLEOTIDE SEQUENCE [LARGE SCALE GENOMIC DNA]</scope>
    <source>
        <strain evidence="3">cv. Dabenzi</strain>
    </source>
</reference>
<dbReference type="AlphaFoldDB" id="A0A218VW25"/>
<feature type="compositionally biased region" description="Basic and acidic residues" evidence="1">
    <location>
        <begin position="74"/>
        <end position="102"/>
    </location>
</feature>
<evidence type="ECO:0000313" key="2">
    <source>
        <dbReference type="EMBL" id="OWM64211.1"/>
    </source>
</evidence>
<accession>A0A218VW25</accession>
<gene>
    <name evidence="2" type="ORF">CDL15_Pgr018782</name>
</gene>
<sequence>MGAGPASWARHAGAGPRREAGPRKAVAGPNLGANWVAHSRPNPRRGGTGRASGLGRVVSAGLGRTGWTDSTGWDLHKPKRWVEPVRGKTPEKTKLGRGEESGGRGQRLPPLGAAATARVSTQFRSTGSRRVKSSFSPSIEGKYFWLIA</sequence>